<comment type="function">
    <text evidence="3">Catalyzes the formation of N(4)-acetylcytidine (ac(4)C) at the wobble position of elongator tRNA(Met), using acetate and ATP as substrates. First activates an acetate ion to form acetyladenylate (Ac-AMP) and then transfers the acetyl group to tRNA to form ac(4)C34.</text>
</comment>
<keyword evidence="1 3" id="KW-0436">Ligase</keyword>
<dbReference type="Pfam" id="PF05636">
    <property type="entry name" value="HIGH_NTase1"/>
    <property type="match status" value="1"/>
</dbReference>
<gene>
    <name evidence="3" type="primary">tmcAL</name>
    <name evidence="4" type="ORF">H5975_02055</name>
</gene>
<keyword evidence="3" id="KW-0963">Cytoplasm</keyword>
<dbReference type="PANTHER" id="PTHR37825">
    <property type="entry name" value="TRNA(MET) CYTIDINE ACETATE LIGASE"/>
    <property type="match status" value="1"/>
</dbReference>
<accession>A0ABS2GVK4</accession>
<dbReference type="NCBIfam" id="NF010191">
    <property type="entry name" value="PRK13670.1"/>
    <property type="match status" value="1"/>
</dbReference>
<proteinExistence type="inferred from homology"/>
<comment type="caution">
    <text evidence="3">Lacks conserved residue(s) required for the propagation of feature annotation.</text>
</comment>
<comment type="subcellular location">
    <subcellularLocation>
        <location evidence="3">Cytoplasm</location>
    </subcellularLocation>
</comment>
<dbReference type="Gene3D" id="3.40.50.620">
    <property type="entry name" value="HUPs"/>
    <property type="match status" value="1"/>
</dbReference>
<keyword evidence="5" id="KW-1185">Reference proteome</keyword>
<keyword evidence="3" id="KW-0547">Nucleotide-binding</keyword>
<dbReference type="InterPro" id="IPR008513">
    <property type="entry name" value="tRNA(Met)_cyd_acetate_ligase"/>
</dbReference>
<keyword evidence="3" id="KW-0694">RNA-binding</keyword>
<dbReference type="PANTHER" id="PTHR37825:SF1">
    <property type="entry name" value="TRNA(MET) CYTIDINE ACETATE LIGASE"/>
    <property type="match status" value="1"/>
</dbReference>
<evidence type="ECO:0000313" key="5">
    <source>
        <dbReference type="Proteomes" id="UP000785625"/>
    </source>
</evidence>
<name>A0ABS2GVK4_9LACO</name>
<dbReference type="Proteomes" id="UP000785625">
    <property type="component" value="Unassembled WGS sequence"/>
</dbReference>
<dbReference type="EMBL" id="JACJKU010000011">
    <property type="protein sequence ID" value="MBM6940282.1"/>
    <property type="molecule type" value="Genomic_DNA"/>
</dbReference>
<feature type="binding site" evidence="3">
    <location>
        <begin position="7"/>
        <end position="20"/>
    </location>
    <ligand>
        <name>ATP</name>
        <dbReference type="ChEBI" id="CHEBI:30616"/>
    </ligand>
</feature>
<organism evidence="4 5">
    <name type="scientific">Limosilactobacillus coleohominis</name>
    <dbReference type="NCBI Taxonomy" id="181675"/>
    <lineage>
        <taxon>Bacteria</taxon>
        <taxon>Bacillati</taxon>
        <taxon>Bacillota</taxon>
        <taxon>Bacilli</taxon>
        <taxon>Lactobacillales</taxon>
        <taxon>Lactobacillaceae</taxon>
        <taxon>Limosilactobacillus</taxon>
    </lineage>
</organism>
<evidence type="ECO:0000313" key="4">
    <source>
        <dbReference type="EMBL" id="MBM6940282.1"/>
    </source>
</evidence>
<comment type="caution">
    <text evidence="4">The sequence shown here is derived from an EMBL/GenBank/DDBJ whole genome shotgun (WGS) entry which is preliminary data.</text>
</comment>
<feature type="binding site" evidence="3">
    <location>
        <position position="151"/>
    </location>
    <ligand>
        <name>ATP</name>
        <dbReference type="ChEBI" id="CHEBI:30616"/>
    </ligand>
</feature>
<evidence type="ECO:0000256" key="1">
    <source>
        <dbReference type="ARBA" id="ARBA00022598"/>
    </source>
</evidence>
<dbReference type="InterPro" id="IPR014729">
    <property type="entry name" value="Rossmann-like_a/b/a_fold"/>
</dbReference>
<evidence type="ECO:0000256" key="3">
    <source>
        <dbReference type="HAMAP-Rule" id="MF_01539"/>
    </source>
</evidence>
<reference evidence="4 5" key="1">
    <citation type="journal article" date="2021" name="Sci. Rep.">
        <title>The distribution of antibiotic resistance genes in chicken gut microbiota commensals.</title>
        <authorList>
            <person name="Juricova H."/>
            <person name="Matiasovicova J."/>
            <person name="Kubasova T."/>
            <person name="Cejkova D."/>
            <person name="Rychlik I."/>
        </authorList>
    </citation>
    <scope>NUCLEOTIDE SEQUENCE [LARGE SCALE GENOMIC DNA]</scope>
    <source>
        <strain evidence="4 5">An574</strain>
    </source>
</reference>
<keyword evidence="2 3" id="KW-0819">tRNA processing</keyword>
<sequence length="381" mass="43887">MKAVGLVVEYNPFHNGHLYHLQKAKEVTGADVVVAVMSGNFTQRGEPTILDKWQRARAALNNGVDLVIELPLVSAVEPADRFAAGALQLLADMQVESVVFGAEHPHWDFHHMVDLEKSFQADQFKQFDQTYATQFNQQLKERIGVSLIDPNDILAFSYYKANINSRFGLRLVPIQRTGSQYHDQQIRGKVASASAIRNSVTNKQQELIQEAVPEDTFEELVHLKMIPSWDQLYPLLRNQLIQAPQSLLAQTYQMSEGLENRLKRIAEQELTFDGFIKRVKTKRYTYAHLTRLFLYTVLQASETEVHNAIYHPYHHLLGFTEMGQEYLHHVKKQLQYPLITKVDQTLHHGDFTLDYRAGKLYQMFTPDEQDIKRSPIRVTVK</sequence>
<dbReference type="EC" id="6.3.4.-" evidence="3"/>
<keyword evidence="3" id="KW-0067">ATP-binding</keyword>
<evidence type="ECO:0000256" key="2">
    <source>
        <dbReference type="ARBA" id="ARBA00022694"/>
    </source>
</evidence>
<comment type="catalytic activity">
    <reaction evidence="3">
        <text>cytidine(34) in elongator tRNA(Met) + acetate + ATP = N(4)-acetylcytidine(34) in elongator tRNA(Met) + AMP + diphosphate</text>
        <dbReference type="Rhea" id="RHEA:58144"/>
        <dbReference type="Rhea" id="RHEA-COMP:10693"/>
        <dbReference type="Rhea" id="RHEA-COMP:10694"/>
        <dbReference type="ChEBI" id="CHEBI:30089"/>
        <dbReference type="ChEBI" id="CHEBI:30616"/>
        <dbReference type="ChEBI" id="CHEBI:33019"/>
        <dbReference type="ChEBI" id="CHEBI:74900"/>
        <dbReference type="ChEBI" id="CHEBI:82748"/>
        <dbReference type="ChEBI" id="CHEBI:456215"/>
    </reaction>
</comment>
<feature type="binding site" evidence="3">
    <location>
        <position position="176"/>
    </location>
    <ligand>
        <name>ATP</name>
        <dbReference type="ChEBI" id="CHEBI:30616"/>
    </ligand>
</feature>
<dbReference type="RefSeq" id="WP_204784677.1">
    <property type="nucleotide sequence ID" value="NZ_CALVGD010000062.1"/>
</dbReference>
<dbReference type="SUPFAM" id="SSF52374">
    <property type="entry name" value="Nucleotidylyl transferase"/>
    <property type="match status" value="1"/>
</dbReference>
<protein>
    <recommendedName>
        <fullName evidence="3">tRNA(Met) cytidine acetate ligase</fullName>
        <ecNumber evidence="3">6.3.4.-</ecNumber>
    </recommendedName>
</protein>
<keyword evidence="3" id="KW-0820">tRNA-binding</keyword>
<dbReference type="HAMAP" id="MF_01539">
    <property type="entry name" value="TmcAL"/>
    <property type="match status" value="1"/>
</dbReference>
<comment type="similarity">
    <text evidence="3">Belongs to the TmcAL family.</text>
</comment>
<feature type="binding site" evidence="3">
    <location>
        <position position="101"/>
    </location>
    <ligand>
        <name>ATP</name>
        <dbReference type="ChEBI" id="CHEBI:30616"/>
    </ligand>
</feature>